<dbReference type="EMBL" id="ML180224">
    <property type="protein sequence ID" value="THU78281.1"/>
    <property type="molecule type" value="Genomic_DNA"/>
</dbReference>
<reference evidence="1 2" key="1">
    <citation type="journal article" date="2019" name="Nat. Ecol. Evol.">
        <title>Megaphylogeny resolves global patterns of mushroom evolution.</title>
        <authorList>
            <person name="Varga T."/>
            <person name="Krizsan K."/>
            <person name="Foldi C."/>
            <person name="Dima B."/>
            <person name="Sanchez-Garcia M."/>
            <person name="Sanchez-Ramirez S."/>
            <person name="Szollosi G.J."/>
            <person name="Szarkandi J.G."/>
            <person name="Papp V."/>
            <person name="Albert L."/>
            <person name="Andreopoulos W."/>
            <person name="Angelini C."/>
            <person name="Antonin V."/>
            <person name="Barry K.W."/>
            <person name="Bougher N.L."/>
            <person name="Buchanan P."/>
            <person name="Buyck B."/>
            <person name="Bense V."/>
            <person name="Catcheside P."/>
            <person name="Chovatia M."/>
            <person name="Cooper J."/>
            <person name="Damon W."/>
            <person name="Desjardin D."/>
            <person name="Finy P."/>
            <person name="Geml J."/>
            <person name="Haridas S."/>
            <person name="Hughes K."/>
            <person name="Justo A."/>
            <person name="Karasinski D."/>
            <person name="Kautmanova I."/>
            <person name="Kiss B."/>
            <person name="Kocsube S."/>
            <person name="Kotiranta H."/>
            <person name="LaButti K.M."/>
            <person name="Lechner B.E."/>
            <person name="Liimatainen K."/>
            <person name="Lipzen A."/>
            <person name="Lukacs Z."/>
            <person name="Mihaltcheva S."/>
            <person name="Morgado L.N."/>
            <person name="Niskanen T."/>
            <person name="Noordeloos M.E."/>
            <person name="Ohm R.A."/>
            <person name="Ortiz-Santana B."/>
            <person name="Ovrebo C."/>
            <person name="Racz N."/>
            <person name="Riley R."/>
            <person name="Savchenko A."/>
            <person name="Shiryaev A."/>
            <person name="Soop K."/>
            <person name="Spirin V."/>
            <person name="Szebenyi C."/>
            <person name="Tomsovsky M."/>
            <person name="Tulloss R.E."/>
            <person name="Uehling J."/>
            <person name="Grigoriev I.V."/>
            <person name="Vagvolgyi C."/>
            <person name="Papp T."/>
            <person name="Martin F.M."/>
            <person name="Miettinen O."/>
            <person name="Hibbett D.S."/>
            <person name="Nagy L.G."/>
        </authorList>
    </citation>
    <scope>NUCLEOTIDE SEQUENCE [LARGE SCALE GENOMIC DNA]</scope>
    <source>
        <strain evidence="1 2">CBS 962.96</strain>
    </source>
</reference>
<dbReference type="AlphaFoldDB" id="A0A4S8KRN3"/>
<evidence type="ECO:0000313" key="1">
    <source>
        <dbReference type="EMBL" id="THU78281.1"/>
    </source>
</evidence>
<evidence type="ECO:0000313" key="2">
    <source>
        <dbReference type="Proteomes" id="UP000297245"/>
    </source>
</evidence>
<name>A0A4S8KRN3_DENBC</name>
<protein>
    <submittedName>
        <fullName evidence="1">Uncharacterized protein</fullName>
    </submittedName>
</protein>
<gene>
    <name evidence="1" type="ORF">K435DRAFT_876803</name>
</gene>
<accession>A0A4S8KRN3</accession>
<dbReference type="OrthoDB" id="3225557at2759"/>
<keyword evidence="2" id="KW-1185">Reference proteome</keyword>
<dbReference type="Proteomes" id="UP000297245">
    <property type="component" value="Unassembled WGS sequence"/>
</dbReference>
<organism evidence="1 2">
    <name type="scientific">Dendrothele bispora (strain CBS 962.96)</name>
    <dbReference type="NCBI Taxonomy" id="1314807"/>
    <lineage>
        <taxon>Eukaryota</taxon>
        <taxon>Fungi</taxon>
        <taxon>Dikarya</taxon>
        <taxon>Basidiomycota</taxon>
        <taxon>Agaricomycotina</taxon>
        <taxon>Agaricomycetes</taxon>
        <taxon>Agaricomycetidae</taxon>
        <taxon>Agaricales</taxon>
        <taxon>Agaricales incertae sedis</taxon>
        <taxon>Dendrothele</taxon>
    </lineage>
</organism>
<proteinExistence type="predicted"/>
<sequence>MLAISCAVIYAILQDHAYSKCEKFPPPNLDAVWNYYMEKLKKLGEKKLMYHKIMHGLYTTVSNDSITPAHGLSTEDIVDGMDWAALAMLEQARVPHELTRR</sequence>